<dbReference type="OrthoDB" id="9809052at2"/>
<dbReference type="InterPro" id="IPR044140">
    <property type="entry name" value="ProRS_anticodon_short"/>
</dbReference>
<dbReference type="Pfam" id="PF00587">
    <property type="entry name" value="tRNA-synt_2b"/>
    <property type="match status" value="1"/>
</dbReference>
<dbReference type="InterPro" id="IPR033730">
    <property type="entry name" value="ProRS_core_prok"/>
</dbReference>
<dbReference type="GO" id="GO:0005524">
    <property type="term" value="F:ATP binding"/>
    <property type="evidence" value="ECO:0007669"/>
    <property type="project" value="UniProtKB-KW"/>
</dbReference>
<dbReference type="AlphaFoldDB" id="A0A4R4EL66"/>
<keyword evidence="10" id="KW-0030">Aminoacyl-tRNA synthetase</keyword>
<evidence type="ECO:0000256" key="2">
    <source>
        <dbReference type="ARBA" id="ARBA00011738"/>
    </source>
</evidence>
<dbReference type="InterPro" id="IPR050062">
    <property type="entry name" value="Pro-tRNA_synthetase"/>
</dbReference>
<dbReference type="EMBL" id="SKFG01000002">
    <property type="protein sequence ID" value="TCZ80080.1"/>
    <property type="molecule type" value="Genomic_DNA"/>
</dbReference>
<comment type="catalytic activity">
    <reaction evidence="11">
        <text>tRNA(Pro) + L-proline + ATP = L-prolyl-tRNA(Pro) + AMP + diphosphate</text>
        <dbReference type="Rhea" id="RHEA:14305"/>
        <dbReference type="Rhea" id="RHEA-COMP:9700"/>
        <dbReference type="Rhea" id="RHEA-COMP:9702"/>
        <dbReference type="ChEBI" id="CHEBI:30616"/>
        <dbReference type="ChEBI" id="CHEBI:33019"/>
        <dbReference type="ChEBI" id="CHEBI:60039"/>
        <dbReference type="ChEBI" id="CHEBI:78442"/>
        <dbReference type="ChEBI" id="CHEBI:78532"/>
        <dbReference type="ChEBI" id="CHEBI:456215"/>
        <dbReference type="EC" id="6.1.1.15"/>
    </reaction>
</comment>
<comment type="subunit">
    <text evidence="2">Homodimer.</text>
</comment>
<evidence type="ECO:0000256" key="12">
    <source>
        <dbReference type="NCBIfam" id="TIGR00409"/>
    </source>
</evidence>
<keyword evidence="15" id="KW-1185">Reference proteome</keyword>
<keyword evidence="7" id="KW-0547">Nucleotide-binding</keyword>
<evidence type="ECO:0000256" key="6">
    <source>
        <dbReference type="ARBA" id="ARBA00022598"/>
    </source>
</evidence>
<evidence type="ECO:0000313" key="14">
    <source>
        <dbReference type="EMBL" id="TCZ80080.1"/>
    </source>
</evidence>
<accession>A0A4R4EL66</accession>
<keyword evidence="9" id="KW-0648">Protein biosynthesis</keyword>
<dbReference type="RefSeq" id="WP_132416726.1">
    <property type="nucleotide sequence ID" value="NZ_SKFG01000002.1"/>
</dbReference>
<dbReference type="InterPro" id="IPR036621">
    <property type="entry name" value="Anticodon-bd_dom_sf"/>
</dbReference>
<dbReference type="PANTHER" id="PTHR42753:SF2">
    <property type="entry name" value="PROLINE--TRNA LIGASE"/>
    <property type="match status" value="1"/>
</dbReference>
<evidence type="ECO:0000256" key="1">
    <source>
        <dbReference type="ARBA" id="ARBA00004496"/>
    </source>
</evidence>
<dbReference type="GO" id="GO:0004827">
    <property type="term" value="F:proline-tRNA ligase activity"/>
    <property type="evidence" value="ECO:0007669"/>
    <property type="project" value="UniProtKB-UniRule"/>
</dbReference>
<keyword evidence="6 14" id="KW-0436">Ligase</keyword>
<evidence type="ECO:0000256" key="5">
    <source>
        <dbReference type="ARBA" id="ARBA00022490"/>
    </source>
</evidence>
<dbReference type="PROSITE" id="PS50862">
    <property type="entry name" value="AA_TRNA_LIGASE_II"/>
    <property type="match status" value="1"/>
</dbReference>
<dbReference type="Gene3D" id="3.40.50.800">
    <property type="entry name" value="Anticodon-binding domain"/>
    <property type="match status" value="1"/>
</dbReference>
<dbReference type="Gene3D" id="3.30.930.10">
    <property type="entry name" value="Bira Bifunctional Protein, Domain 2"/>
    <property type="match status" value="1"/>
</dbReference>
<dbReference type="InterPro" id="IPR004500">
    <property type="entry name" value="Pro-tRNA-synth_IIa_bac-type"/>
</dbReference>
<dbReference type="EC" id="6.1.1.15" evidence="3 12"/>
<comment type="subcellular location">
    <subcellularLocation>
        <location evidence="1">Cytoplasm</location>
    </subcellularLocation>
</comment>
<feature type="domain" description="Aminoacyl-transfer RNA synthetases class-II family profile" evidence="13">
    <location>
        <begin position="33"/>
        <end position="327"/>
    </location>
</feature>
<evidence type="ECO:0000256" key="4">
    <source>
        <dbReference type="ARBA" id="ARBA00019110"/>
    </source>
</evidence>
<dbReference type="CDD" id="cd00861">
    <property type="entry name" value="ProRS_anticodon_short"/>
    <property type="match status" value="1"/>
</dbReference>
<protein>
    <recommendedName>
        <fullName evidence="4 12">Proline--tRNA ligase</fullName>
        <ecNumber evidence="3 12">6.1.1.15</ecNumber>
    </recommendedName>
</protein>
<evidence type="ECO:0000313" key="15">
    <source>
        <dbReference type="Proteomes" id="UP000295418"/>
    </source>
</evidence>
<evidence type="ECO:0000259" key="13">
    <source>
        <dbReference type="PROSITE" id="PS50862"/>
    </source>
</evidence>
<comment type="caution">
    <text evidence="14">The sequence shown here is derived from an EMBL/GenBank/DDBJ whole genome shotgun (WGS) entry which is preliminary data.</text>
</comment>
<dbReference type="Proteomes" id="UP000295418">
    <property type="component" value="Unassembled WGS sequence"/>
</dbReference>
<keyword evidence="5" id="KW-0963">Cytoplasm</keyword>
<dbReference type="InterPro" id="IPR045864">
    <property type="entry name" value="aa-tRNA-synth_II/BPL/LPL"/>
</dbReference>
<dbReference type="NCBIfam" id="TIGR00409">
    <property type="entry name" value="proS_fam_II"/>
    <property type="match status" value="1"/>
</dbReference>
<dbReference type="GO" id="GO:0140096">
    <property type="term" value="F:catalytic activity, acting on a protein"/>
    <property type="evidence" value="ECO:0007669"/>
    <property type="project" value="UniProtKB-ARBA"/>
</dbReference>
<dbReference type="GO" id="GO:0006433">
    <property type="term" value="P:prolyl-tRNA aminoacylation"/>
    <property type="evidence" value="ECO:0007669"/>
    <property type="project" value="UniProtKB-UniRule"/>
</dbReference>
<dbReference type="Pfam" id="PF03129">
    <property type="entry name" value="HGTP_anticodon"/>
    <property type="match status" value="1"/>
</dbReference>
<proteinExistence type="predicted"/>
<evidence type="ECO:0000256" key="3">
    <source>
        <dbReference type="ARBA" id="ARBA00012831"/>
    </source>
</evidence>
<name>A0A4R4EL66_9BACL</name>
<dbReference type="PRINTS" id="PR01046">
    <property type="entry name" value="TRNASYNTHPRO"/>
</dbReference>
<evidence type="ECO:0000256" key="8">
    <source>
        <dbReference type="ARBA" id="ARBA00022840"/>
    </source>
</evidence>
<dbReference type="InterPro" id="IPR006195">
    <property type="entry name" value="aa-tRNA-synth_II"/>
</dbReference>
<dbReference type="InterPro" id="IPR004154">
    <property type="entry name" value="Anticodon-bd"/>
</dbReference>
<dbReference type="InterPro" id="IPR002316">
    <property type="entry name" value="Pro-tRNA-ligase_IIa"/>
</dbReference>
<evidence type="ECO:0000256" key="11">
    <source>
        <dbReference type="ARBA" id="ARBA00047671"/>
    </source>
</evidence>
<dbReference type="GO" id="GO:0005829">
    <property type="term" value="C:cytosol"/>
    <property type="evidence" value="ECO:0007669"/>
    <property type="project" value="TreeGrafter"/>
</dbReference>
<reference evidence="14 15" key="1">
    <citation type="submission" date="2019-03" db="EMBL/GenBank/DDBJ databases">
        <authorList>
            <person name="Kim M.K.M."/>
        </authorList>
    </citation>
    <scope>NUCLEOTIDE SEQUENCE [LARGE SCALE GENOMIC DNA]</scope>
    <source>
        <strain evidence="14 15">18JY21-1</strain>
    </source>
</reference>
<organism evidence="14 15">
    <name type="scientific">Paenibacillus albiflavus</name>
    <dbReference type="NCBI Taxonomy" id="2545760"/>
    <lineage>
        <taxon>Bacteria</taxon>
        <taxon>Bacillati</taxon>
        <taxon>Bacillota</taxon>
        <taxon>Bacilli</taxon>
        <taxon>Bacillales</taxon>
        <taxon>Paenibacillaceae</taxon>
        <taxon>Paenibacillus</taxon>
    </lineage>
</organism>
<evidence type="ECO:0000256" key="9">
    <source>
        <dbReference type="ARBA" id="ARBA00022917"/>
    </source>
</evidence>
<gene>
    <name evidence="14" type="primary">proS</name>
    <name evidence="14" type="ORF">E0485_04275</name>
</gene>
<dbReference type="GO" id="GO:0016740">
    <property type="term" value="F:transferase activity"/>
    <property type="evidence" value="ECO:0007669"/>
    <property type="project" value="UniProtKB-ARBA"/>
</dbReference>
<dbReference type="SUPFAM" id="SSF52954">
    <property type="entry name" value="Class II aaRS ABD-related"/>
    <property type="match status" value="1"/>
</dbReference>
<evidence type="ECO:0000256" key="10">
    <source>
        <dbReference type="ARBA" id="ARBA00023146"/>
    </source>
</evidence>
<keyword evidence="8" id="KW-0067">ATP-binding</keyword>
<evidence type="ECO:0000256" key="7">
    <source>
        <dbReference type="ARBA" id="ARBA00022741"/>
    </source>
</evidence>
<dbReference type="FunFam" id="3.30.930.10:FF:000042">
    <property type="entry name" value="probable proline--tRNA ligase, mitochondrial"/>
    <property type="match status" value="1"/>
</dbReference>
<dbReference type="CDD" id="cd00779">
    <property type="entry name" value="ProRS_core_prok"/>
    <property type="match status" value="1"/>
</dbReference>
<sequence length="429" mass="48872">MKQSMMLIPTLREVPAEAEAASHQLLLRSGFIRQVAAGIYTYLPLGWRVMEKIKRIIRQEMNAIGAHELHMPAMQPTELWKLSGRYEVYEAELIRFEDRHKREFALGPTHEEVITALIGEEVSSYRELPLVLYQIQTKYRDESRPRYGLLRGREFLMKDAYSFHMDQEGLDHTFTSMYHAYHSIFKRCGLQFRAVEADSGAIGGDGETFEFMALAEIGEDTIVSCDQCGYAANMERAESREGKGVYGQVKEGDHCLKCEGSLTIIRGIELGHIFKLGTKYTEAMQINLLTNEGTQQHPIMGCYGIGISRLLAAIIEQNHDQQGIVWPAHVAPADVHLITVSMQDQVQLDLSEQLYRQLTESGVEVLWDNRMERPGVKFNDADLIGIPIRLIVGKQAEQGRIEYRERLSQDTILMTLDEIVERVTNNYSV</sequence>
<dbReference type="SUPFAM" id="SSF55681">
    <property type="entry name" value="Class II aaRS and biotin synthetases"/>
    <property type="match status" value="1"/>
</dbReference>
<dbReference type="InterPro" id="IPR002314">
    <property type="entry name" value="aa-tRNA-synt_IIb"/>
</dbReference>
<dbReference type="PANTHER" id="PTHR42753">
    <property type="entry name" value="MITOCHONDRIAL RIBOSOME PROTEIN L39/PROLYL-TRNA LIGASE FAMILY MEMBER"/>
    <property type="match status" value="1"/>
</dbReference>